<name>E1YK92_9BACT</name>
<evidence type="ECO:0000313" key="2">
    <source>
        <dbReference type="EMBL" id="CBX31696.1"/>
    </source>
</evidence>
<dbReference type="InterPro" id="IPR002509">
    <property type="entry name" value="NODB_dom"/>
</dbReference>
<dbReference type="SUPFAM" id="SSF88713">
    <property type="entry name" value="Glycoside hydrolase/deacetylase"/>
    <property type="match status" value="1"/>
</dbReference>
<dbReference type="Gene3D" id="3.20.20.370">
    <property type="entry name" value="Glycoside hydrolase/deacetylase"/>
    <property type="match status" value="1"/>
</dbReference>
<dbReference type="InterPro" id="IPR011330">
    <property type="entry name" value="Glyco_hydro/deAcase_b/a-brl"/>
</dbReference>
<proteinExistence type="predicted"/>
<dbReference type="GO" id="GO:0016810">
    <property type="term" value="F:hydrolase activity, acting on carbon-nitrogen (but not peptide) bonds"/>
    <property type="evidence" value="ECO:0007669"/>
    <property type="project" value="InterPro"/>
</dbReference>
<dbReference type="CDD" id="cd10939">
    <property type="entry name" value="CE4_ArnD"/>
    <property type="match status" value="1"/>
</dbReference>
<organism evidence="2">
    <name type="scientific">uncultured Desulfobacterium sp</name>
    <dbReference type="NCBI Taxonomy" id="201089"/>
    <lineage>
        <taxon>Bacteria</taxon>
        <taxon>Pseudomonadati</taxon>
        <taxon>Thermodesulfobacteriota</taxon>
        <taxon>Desulfobacteria</taxon>
        <taxon>Desulfobacterales</taxon>
        <taxon>Desulfobacteriaceae</taxon>
        <taxon>Desulfobacterium</taxon>
        <taxon>environmental samples</taxon>
    </lineage>
</organism>
<dbReference type="PANTHER" id="PTHR47561">
    <property type="entry name" value="POLYSACCHARIDE DEACETYLASE FAMILY PROTEIN (AFU_ORTHOLOGUE AFUA_6G05030)"/>
    <property type="match status" value="1"/>
</dbReference>
<dbReference type="EMBL" id="FR695877">
    <property type="protein sequence ID" value="CBX31696.1"/>
    <property type="molecule type" value="Genomic_DNA"/>
</dbReference>
<accession>E1YK92</accession>
<protein>
    <recommendedName>
        <fullName evidence="1">NodB homology domain-containing protein</fullName>
    </recommendedName>
</protein>
<dbReference type="Pfam" id="PF01522">
    <property type="entry name" value="Polysacc_deac_1"/>
    <property type="match status" value="1"/>
</dbReference>
<feature type="domain" description="NodB homology" evidence="1">
    <location>
        <begin position="7"/>
        <end position="289"/>
    </location>
</feature>
<dbReference type="PANTHER" id="PTHR47561:SF1">
    <property type="entry name" value="POLYSACCHARIDE DEACETYLASE FAMILY PROTEIN (AFU_ORTHOLOGUE AFUA_6G05030)"/>
    <property type="match status" value="1"/>
</dbReference>
<gene>
    <name evidence="2" type="ORF">N47_E52080</name>
</gene>
<sequence>MIQKNENALGIKIDVDTYQGMKKGVPRLLDILDRFNVKATFYLSMGPDASGRAVLQLIKNPLFLKKMIKSNAPGLYGIKTALYGTLLPSPMIALSFPEIVKQIISSGHEVQFHAWDHRRWQDELDAKSVEWIKRWFDKGVNAFAKLTGHMPSSFGAPAWLIDDRVMEIIKEYKFDYLSCTRADKPFIHENIGVMEIPSDLPCIEETGIDSAELAIISVLKKGGIHVLPVHAEVEGGIRSNYFIQLLEQIRMMNYPVTTLCEIKELLPQNIPVRKYKMKLLAGRSTLCAV</sequence>
<reference evidence="2" key="1">
    <citation type="journal article" date="2011" name="Environ. Microbiol.">
        <title>Genomic insights into the metabolic potential of the polycyclic aromatic hydrocarbon degrading sulfate-reducing Deltaproteobacterium N47.</title>
        <authorList>
            <person name="Bergmann F."/>
            <person name="Selesi D."/>
            <person name="Weinmaier T."/>
            <person name="Tischler P."/>
            <person name="Rattei T."/>
            <person name="Meckenstock R.U."/>
        </authorList>
    </citation>
    <scope>NUCLEOTIDE SEQUENCE</scope>
</reference>
<evidence type="ECO:0000259" key="1">
    <source>
        <dbReference type="PROSITE" id="PS51677"/>
    </source>
</evidence>
<dbReference type="GO" id="GO:0005975">
    <property type="term" value="P:carbohydrate metabolic process"/>
    <property type="evidence" value="ECO:0007669"/>
    <property type="project" value="InterPro"/>
</dbReference>
<dbReference type="AlphaFoldDB" id="E1YK92"/>
<dbReference type="PROSITE" id="PS51677">
    <property type="entry name" value="NODB"/>
    <property type="match status" value="1"/>
</dbReference>